<sequence length="274" mass="32064">MVIKVKGDAEMDLNGLGVAVDGEMCFDFDSKLVRRIVNSNEEEIVDDCEECEPLSSDNEDEDEHDRHDMDVLRTFNDADFLEFCTWQSKSSQERPNSEQSCTSIESTAFVQIPYTSGNILRLSKQFDCMVFREGVRRLSNDRNLRVRHNARCVECAKLIVKIVERRKIRIGDWIVFKTEPKEKEIAEKFLLGRVMSLSLLKGTKKEMAEVLWEWDEDTKDVGVLCHWYICERKEKELTGNVDQIEVFSHRFYPCRNDTLIYVAFRHHIMKMNTS</sequence>
<evidence type="ECO:0000313" key="1">
    <source>
        <dbReference type="EMBL" id="KAI9557260.1"/>
    </source>
</evidence>
<evidence type="ECO:0000313" key="2">
    <source>
        <dbReference type="Proteomes" id="UP000820818"/>
    </source>
</evidence>
<dbReference type="Proteomes" id="UP000820818">
    <property type="component" value="Linkage Group LG6"/>
</dbReference>
<protein>
    <recommendedName>
        <fullName evidence="3">BAH domain-containing protein</fullName>
    </recommendedName>
</protein>
<evidence type="ECO:0008006" key="3">
    <source>
        <dbReference type="Google" id="ProtNLM"/>
    </source>
</evidence>
<accession>A0AAD5L6V0</accession>
<keyword evidence="2" id="KW-1185">Reference proteome</keyword>
<proteinExistence type="predicted"/>
<comment type="caution">
    <text evidence="1">The sequence shown here is derived from an EMBL/GenBank/DDBJ whole genome shotgun (WGS) entry which is preliminary data.</text>
</comment>
<gene>
    <name evidence="1" type="ORF">GHT06_017083</name>
</gene>
<dbReference type="AlphaFoldDB" id="A0AAD5L6V0"/>
<reference evidence="1 2" key="1">
    <citation type="submission" date="2022-05" db="EMBL/GenBank/DDBJ databases">
        <title>A multi-omics perspective on studying reproductive biology in Daphnia sinensis.</title>
        <authorList>
            <person name="Jia J."/>
        </authorList>
    </citation>
    <scope>NUCLEOTIDE SEQUENCE [LARGE SCALE GENOMIC DNA]</scope>
    <source>
        <strain evidence="1 2">WSL</strain>
    </source>
</reference>
<organism evidence="1 2">
    <name type="scientific">Daphnia sinensis</name>
    <dbReference type="NCBI Taxonomy" id="1820382"/>
    <lineage>
        <taxon>Eukaryota</taxon>
        <taxon>Metazoa</taxon>
        <taxon>Ecdysozoa</taxon>
        <taxon>Arthropoda</taxon>
        <taxon>Crustacea</taxon>
        <taxon>Branchiopoda</taxon>
        <taxon>Diplostraca</taxon>
        <taxon>Cladocera</taxon>
        <taxon>Anomopoda</taxon>
        <taxon>Daphniidae</taxon>
        <taxon>Daphnia</taxon>
        <taxon>Daphnia similis group</taxon>
    </lineage>
</organism>
<name>A0AAD5L6V0_9CRUS</name>
<dbReference type="EMBL" id="WJBH02000006">
    <property type="protein sequence ID" value="KAI9557260.1"/>
    <property type="molecule type" value="Genomic_DNA"/>
</dbReference>